<sequence>MGKKKIERDPSLGKPLRIRLSNTDSMIQTKLNVSFNTSESPVKLQV</sequence>
<evidence type="ECO:0000313" key="2">
    <source>
        <dbReference type="EMBL" id="GAG67492.1"/>
    </source>
</evidence>
<organism evidence="2">
    <name type="scientific">marine sediment metagenome</name>
    <dbReference type="NCBI Taxonomy" id="412755"/>
    <lineage>
        <taxon>unclassified sequences</taxon>
        <taxon>metagenomes</taxon>
        <taxon>ecological metagenomes</taxon>
    </lineage>
</organism>
<dbReference type="EMBL" id="BART01004180">
    <property type="protein sequence ID" value="GAG67492.1"/>
    <property type="molecule type" value="Genomic_DNA"/>
</dbReference>
<gene>
    <name evidence="2" type="ORF">S01H4_10742</name>
</gene>
<proteinExistence type="predicted"/>
<evidence type="ECO:0000256" key="1">
    <source>
        <dbReference type="SAM" id="MobiDB-lite"/>
    </source>
</evidence>
<reference evidence="2" key="1">
    <citation type="journal article" date="2014" name="Front. Microbiol.">
        <title>High frequency of phylogenetically diverse reductive dehalogenase-homologous genes in deep subseafloor sedimentary metagenomes.</title>
        <authorList>
            <person name="Kawai M."/>
            <person name="Futagami T."/>
            <person name="Toyoda A."/>
            <person name="Takaki Y."/>
            <person name="Nishi S."/>
            <person name="Hori S."/>
            <person name="Arai W."/>
            <person name="Tsubouchi T."/>
            <person name="Morono Y."/>
            <person name="Uchiyama I."/>
            <person name="Ito T."/>
            <person name="Fujiyama A."/>
            <person name="Inagaki F."/>
            <person name="Takami H."/>
        </authorList>
    </citation>
    <scope>NUCLEOTIDE SEQUENCE</scope>
    <source>
        <strain evidence="2">Expedition CK06-06</strain>
    </source>
</reference>
<accession>X1AC44</accession>
<feature type="non-terminal residue" evidence="2">
    <location>
        <position position="46"/>
    </location>
</feature>
<feature type="region of interest" description="Disordered" evidence="1">
    <location>
        <begin position="1"/>
        <end position="20"/>
    </location>
</feature>
<comment type="caution">
    <text evidence="2">The sequence shown here is derived from an EMBL/GenBank/DDBJ whole genome shotgun (WGS) entry which is preliminary data.</text>
</comment>
<dbReference type="AlphaFoldDB" id="X1AC44"/>
<protein>
    <submittedName>
        <fullName evidence="2">Uncharacterized protein</fullName>
    </submittedName>
</protein>
<name>X1AC44_9ZZZZ</name>
<feature type="compositionally biased region" description="Basic and acidic residues" evidence="1">
    <location>
        <begin position="1"/>
        <end position="11"/>
    </location>
</feature>